<evidence type="ECO:0000256" key="11">
    <source>
        <dbReference type="ARBA" id="ARBA00033276"/>
    </source>
</evidence>
<evidence type="ECO:0000256" key="2">
    <source>
        <dbReference type="ARBA" id="ARBA00010752"/>
    </source>
</evidence>
<evidence type="ECO:0000256" key="10">
    <source>
        <dbReference type="ARBA" id="ARBA00030988"/>
    </source>
</evidence>
<comment type="subcellular location">
    <subcellularLocation>
        <location evidence="1">Cytoplasm</location>
    </subcellularLocation>
</comment>
<dbReference type="InterPro" id="IPR022637">
    <property type="entry name" value="DNA_polIII_beta_cen"/>
</dbReference>
<name>A0A6L5WKH7_9BACT</name>
<protein>
    <recommendedName>
        <fullName evidence="3">Beta sliding clamp</fullName>
    </recommendedName>
    <alternativeName>
        <fullName evidence="11">Beta-clamp processivity factor</fullName>
    </alternativeName>
    <alternativeName>
        <fullName evidence="10">DNA polymerase III beta sliding clamp subunit</fullName>
    </alternativeName>
</protein>
<dbReference type="CDD" id="cd00140">
    <property type="entry name" value="beta_clamp"/>
    <property type="match status" value="1"/>
</dbReference>
<evidence type="ECO:0000256" key="5">
    <source>
        <dbReference type="ARBA" id="ARBA00022679"/>
    </source>
</evidence>
<feature type="domain" description="DNA polymerase III beta sliding clamp N-terminal" evidence="12">
    <location>
        <begin position="1"/>
        <end position="118"/>
    </location>
</feature>
<gene>
    <name evidence="14" type="ORF">F1B92_03425</name>
</gene>
<dbReference type="PANTHER" id="PTHR30478:SF0">
    <property type="entry name" value="BETA SLIDING CLAMP"/>
    <property type="match status" value="1"/>
</dbReference>
<organism evidence="14 15">
    <name type="scientific">Campylobacter portucalensis</name>
    <dbReference type="NCBI Taxonomy" id="2608384"/>
    <lineage>
        <taxon>Bacteria</taxon>
        <taxon>Pseudomonadati</taxon>
        <taxon>Campylobacterota</taxon>
        <taxon>Epsilonproteobacteria</taxon>
        <taxon>Campylobacterales</taxon>
        <taxon>Campylobacteraceae</taxon>
        <taxon>Campylobacter</taxon>
    </lineage>
</organism>
<dbReference type="Proteomes" id="UP000476338">
    <property type="component" value="Unassembled WGS sequence"/>
</dbReference>
<evidence type="ECO:0000313" key="14">
    <source>
        <dbReference type="EMBL" id="MSN96251.1"/>
    </source>
</evidence>
<dbReference type="GO" id="GO:0008408">
    <property type="term" value="F:3'-5' exonuclease activity"/>
    <property type="evidence" value="ECO:0007669"/>
    <property type="project" value="InterPro"/>
</dbReference>
<dbReference type="RefSeq" id="WP_154570518.1">
    <property type="nucleotide sequence ID" value="NZ_VWSJ01000008.1"/>
</dbReference>
<evidence type="ECO:0000256" key="7">
    <source>
        <dbReference type="ARBA" id="ARBA00022705"/>
    </source>
</evidence>
<evidence type="ECO:0000256" key="1">
    <source>
        <dbReference type="ARBA" id="ARBA00004496"/>
    </source>
</evidence>
<dbReference type="InterPro" id="IPR001001">
    <property type="entry name" value="DNA_polIII_beta"/>
</dbReference>
<dbReference type="Pfam" id="PF02767">
    <property type="entry name" value="DNA_pol3_beta_2"/>
    <property type="match status" value="1"/>
</dbReference>
<dbReference type="SUPFAM" id="SSF55979">
    <property type="entry name" value="DNA clamp"/>
    <property type="match status" value="3"/>
</dbReference>
<evidence type="ECO:0000256" key="4">
    <source>
        <dbReference type="ARBA" id="ARBA00022490"/>
    </source>
</evidence>
<dbReference type="GO" id="GO:0009360">
    <property type="term" value="C:DNA polymerase III complex"/>
    <property type="evidence" value="ECO:0007669"/>
    <property type="project" value="InterPro"/>
</dbReference>
<evidence type="ECO:0000256" key="9">
    <source>
        <dbReference type="ARBA" id="ARBA00023125"/>
    </source>
</evidence>
<dbReference type="InterPro" id="IPR022634">
    <property type="entry name" value="DNA_polIII_beta_N"/>
</dbReference>
<comment type="similarity">
    <text evidence="2">Belongs to the beta sliding clamp family.</text>
</comment>
<dbReference type="Gene3D" id="3.10.150.10">
    <property type="entry name" value="DNA Polymerase III, subunit A, domain 2"/>
    <property type="match status" value="3"/>
</dbReference>
<dbReference type="EMBL" id="VWSJ01000008">
    <property type="protein sequence ID" value="MSN96251.1"/>
    <property type="molecule type" value="Genomic_DNA"/>
</dbReference>
<keyword evidence="5 14" id="KW-0808">Transferase</keyword>
<reference evidence="14 15" key="2">
    <citation type="submission" date="2020-03" db="EMBL/GenBank/DDBJ databases">
        <title>Campylobacter portucalensis sp. nov., a new species of Campylobacter isolated from the reproductive tract of bulls.</title>
        <authorList>
            <person name="Silva M.F."/>
            <person name="Pereira G."/>
            <person name="Carneiro C."/>
            <person name="Hemphill A."/>
            <person name="Mateus L."/>
            <person name="Lopes-Da-Costa L."/>
            <person name="Silva E."/>
        </authorList>
    </citation>
    <scope>NUCLEOTIDE SEQUENCE [LARGE SCALE GENOMIC DNA]</scope>
    <source>
        <strain evidence="14 15">FMV-PI01</strain>
    </source>
</reference>
<proteinExistence type="inferred from homology"/>
<evidence type="ECO:0000256" key="6">
    <source>
        <dbReference type="ARBA" id="ARBA00022695"/>
    </source>
</evidence>
<dbReference type="AlphaFoldDB" id="A0A6L5WKH7"/>
<dbReference type="GO" id="GO:0003677">
    <property type="term" value="F:DNA binding"/>
    <property type="evidence" value="ECO:0007669"/>
    <property type="project" value="UniProtKB-KW"/>
</dbReference>
<dbReference type="GO" id="GO:0005737">
    <property type="term" value="C:cytoplasm"/>
    <property type="evidence" value="ECO:0007669"/>
    <property type="project" value="UniProtKB-SubCell"/>
</dbReference>
<evidence type="ECO:0000259" key="13">
    <source>
        <dbReference type="Pfam" id="PF02767"/>
    </source>
</evidence>
<evidence type="ECO:0000259" key="12">
    <source>
        <dbReference type="Pfam" id="PF00712"/>
    </source>
</evidence>
<keyword evidence="15" id="KW-1185">Reference proteome</keyword>
<comment type="caution">
    <text evidence="14">The sequence shown here is derived from an EMBL/GenBank/DDBJ whole genome shotgun (WGS) entry which is preliminary data.</text>
</comment>
<keyword evidence="8" id="KW-0239">DNA-directed DNA polymerase</keyword>
<dbReference type="PANTHER" id="PTHR30478">
    <property type="entry name" value="DNA POLYMERASE III SUBUNIT BETA"/>
    <property type="match status" value="1"/>
</dbReference>
<feature type="domain" description="DNA polymerase III beta sliding clamp central" evidence="13">
    <location>
        <begin position="132"/>
        <end position="239"/>
    </location>
</feature>
<accession>A0A6L5WKH7</accession>
<reference evidence="14 15" key="1">
    <citation type="submission" date="2019-09" db="EMBL/GenBank/DDBJ databases">
        <authorList>
            <person name="Silva M."/>
            <person name="Pereira G."/>
            <person name="Lopes-Da-Costa L."/>
            <person name="Silva E."/>
        </authorList>
    </citation>
    <scope>NUCLEOTIDE SEQUENCE [LARGE SCALE GENOMIC DNA]</scope>
    <source>
        <strain evidence="14 15">FMV-PI01</strain>
    </source>
</reference>
<sequence>MKFIIDKNLLNNVINSVNSYIDKKDISSITSHIFIEAKDDIINIKATDHEMGLAYKIKTQNIQIQGNATANGKTILDVIKGLKDDDIIIETMNNFLYIKQKTAKFKLPMYNSTDFPDFPSIENKKSFDINFQILSRSLKKVLPTIDISNPNHALNACLIEIKPQQINFVGTDGKRLGLYILNKQTNNTQSSILMPKRAINEIQKIFFEEAEIYYDENIFIARNENFEFYTKLINKKFPNYQKVIPSEFETTIEIQRDKILEGIKTINMICYKMQITIKPNLILFESISEDNSEAKTEILVDTQMNKDEIILKVTNKFLIDFLNSIENNIFKLNYNNKDVAFMLSSDELINIIMPTI</sequence>
<dbReference type="SMART" id="SM00480">
    <property type="entry name" value="POL3Bc"/>
    <property type="match status" value="1"/>
</dbReference>
<dbReference type="GO" id="GO:0006271">
    <property type="term" value="P:DNA strand elongation involved in DNA replication"/>
    <property type="evidence" value="ECO:0007669"/>
    <property type="project" value="TreeGrafter"/>
</dbReference>
<keyword evidence="7" id="KW-0235">DNA replication</keyword>
<keyword evidence="6 14" id="KW-0548">Nucleotidyltransferase</keyword>
<dbReference type="GO" id="GO:0003887">
    <property type="term" value="F:DNA-directed DNA polymerase activity"/>
    <property type="evidence" value="ECO:0007669"/>
    <property type="project" value="UniProtKB-KW"/>
</dbReference>
<dbReference type="InterPro" id="IPR046938">
    <property type="entry name" value="DNA_clamp_sf"/>
</dbReference>
<keyword evidence="9" id="KW-0238">DNA-binding</keyword>
<keyword evidence="4" id="KW-0963">Cytoplasm</keyword>
<evidence type="ECO:0000256" key="8">
    <source>
        <dbReference type="ARBA" id="ARBA00022932"/>
    </source>
</evidence>
<dbReference type="NCBIfam" id="TIGR00663">
    <property type="entry name" value="dnan"/>
    <property type="match status" value="1"/>
</dbReference>
<evidence type="ECO:0000313" key="15">
    <source>
        <dbReference type="Proteomes" id="UP000476338"/>
    </source>
</evidence>
<evidence type="ECO:0000256" key="3">
    <source>
        <dbReference type="ARBA" id="ARBA00021035"/>
    </source>
</evidence>
<dbReference type="Pfam" id="PF00712">
    <property type="entry name" value="DNA_pol3_beta"/>
    <property type="match status" value="1"/>
</dbReference>